<accession>A0ABU2Y7D7</accession>
<comment type="caution">
    <text evidence="2">The sequence shown here is derived from an EMBL/GenBank/DDBJ whole genome shotgun (WGS) entry which is preliminary data.</text>
</comment>
<name>A0ABU2Y7D7_9FLAO</name>
<dbReference type="RefSeq" id="WP_311594185.1">
    <property type="nucleotide sequence ID" value="NZ_JAVRHV010000007.1"/>
</dbReference>
<evidence type="ECO:0000256" key="1">
    <source>
        <dbReference type="SAM" id="Phobius"/>
    </source>
</evidence>
<proteinExistence type="predicted"/>
<keyword evidence="1" id="KW-0472">Membrane</keyword>
<feature type="transmembrane region" description="Helical" evidence="1">
    <location>
        <begin position="21"/>
        <end position="42"/>
    </location>
</feature>
<evidence type="ECO:0000313" key="3">
    <source>
        <dbReference type="Proteomes" id="UP001252186"/>
    </source>
</evidence>
<protein>
    <submittedName>
        <fullName evidence="2">Uncharacterized protein</fullName>
    </submittedName>
</protein>
<keyword evidence="1" id="KW-1133">Transmembrane helix</keyword>
<keyword evidence="3" id="KW-1185">Reference proteome</keyword>
<organism evidence="2 3">
    <name type="scientific">Urechidicola vernalis</name>
    <dbReference type="NCBI Taxonomy" id="3075600"/>
    <lineage>
        <taxon>Bacteria</taxon>
        <taxon>Pseudomonadati</taxon>
        <taxon>Bacteroidota</taxon>
        <taxon>Flavobacteriia</taxon>
        <taxon>Flavobacteriales</taxon>
        <taxon>Flavobacteriaceae</taxon>
        <taxon>Urechidicola</taxon>
    </lineage>
</organism>
<evidence type="ECO:0000313" key="2">
    <source>
        <dbReference type="EMBL" id="MDT0554101.1"/>
    </source>
</evidence>
<gene>
    <name evidence="2" type="ORF">RM519_12645</name>
</gene>
<keyword evidence="1" id="KW-0812">Transmembrane</keyword>
<reference evidence="2 3" key="1">
    <citation type="submission" date="2023-09" db="EMBL/GenBank/DDBJ databases">
        <authorList>
            <person name="Rey-Velasco X."/>
        </authorList>
    </citation>
    <scope>NUCLEOTIDE SEQUENCE [LARGE SCALE GENOMIC DNA]</scope>
    <source>
        <strain evidence="2 3">P050</strain>
    </source>
</reference>
<dbReference type="EMBL" id="JAVRHV010000007">
    <property type="protein sequence ID" value="MDT0554101.1"/>
    <property type="molecule type" value="Genomic_DNA"/>
</dbReference>
<dbReference type="Proteomes" id="UP001252186">
    <property type="component" value="Unassembled WGS sequence"/>
</dbReference>
<sequence>MNKFFRKIRQQLLNEGKTSKYFKYAIGEIILVVIGILIALQINIHNESLKKERHLNGILNTISQDLELDTLTAGIIVTFYEANGKNSLKIINKEITKENFKDCPECLGLTSIYKPLIIQTKGYEMLKDFASQNSKQNDSLLVPITHFYNSYLKIIEDSNKFVKEEVLKNVESYKAYNWFVDWTQGTYNKDMIAFFTESETYRKQVASHNLLAGGNHLLYVKSYKQNATSMLEFIQSNLDEPANE</sequence>